<dbReference type="GeneID" id="36392681"/>
<dbReference type="GO" id="GO:0003887">
    <property type="term" value="F:DNA-directed DNA polymerase activity"/>
    <property type="evidence" value="ECO:0000318"/>
    <property type="project" value="GO_Central"/>
</dbReference>
<dbReference type="GO" id="GO:0005634">
    <property type="term" value="C:nucleus"/>
    <property type="evidence" value="ECO:0000318"/>
    <property type="project" value="GO_Central"/>
</dbReference>
<keyword evidence="1" id="KW-0227">DNA damage</keyword>
<keyword evidence="1" id="KW-0234">DNA repair</keyword>
<dbReference type="Gene3D" id="3.30.460.10">
    <property type="entry name" value="Beta Polymerase, domain 2"/>
    <property type="match status" value="1"/>
</dbReference>
<evidence type="ECO:0000313" key="4">
    <source>
        <dbReference type="Proteomes" id="UP000002149"/>
    </source>
</evidence>
<dbReference type="RefSeq" id="XP_024514153.1">
    <property type="nucleotide sequence ID" value="XM_024656081.1"/>
</dbReference>
<gene>
    <name evidence="3" type="ordered locus">CNA04063</name>
</gene>
<keyword evidence="1" id="KW-0239">DNA-directed DNA polymerase</keyword>
<keyword evidence="1" id="KW-0548">Nucleotidyltransferase</keyword>
<dbReference type="PANTHER" id="PTHR11276:SF42">
    <property type="entry name" value="DNA POLYMERASE BETA"/>
    <property type="match status" value="1"/>
</dbReference>
<dbReference type="InterPro" id="IPR002054">
    <property type="entry name" value="DNA-dir_DNA_pol_X"/>
</dbReference>
<accession>A0A0S2LHY9</accession>
<dbReference type="SUPFAM" id="SSF81585">
    <property type="entry name" value="PsbU/PolX domain-like"/>
    <property type="match status" value="1"/>
</dbReference>
<reference evidence="3 4" key="1">
    <citation type="journal article" date="2005" name="Science">
        <title>The genome of the basidiomycetous yeast and human pathogen Cryptococcus neoformans.</title>
        <authorList>
            <person name="Loftus B.J."/>
            <person name="Fung E."/>
            <person name="Roncaglia P."/>
            <person name="Rowley D."/>
            <person name="Amedeo P."/>
            <person name="Bruno D."/>
            <person name="Vamathevan J."/>
            <person name="Miranda M."/>
            <person name="Anderson I.J."/>
            <person name="Fraser J.A."/>
            <person name="Allen J.E."/>
            <person name="Bosdet I.E."/>
            <person name="Brent M.R."/>
            <person name="Chiu R."/>
            <person name="Doering T.L."/>
            <person name="Donlin M.J."/>
            <person name="D'Souza C.A."/>
            <person name="Fox D.S."/>
            <person name="Grinberg V."/>
            <person name="Fu J."/>
            <person name="Fukushima M."/>
            <person name="Haas B.J."/>
            <person name="Huang J.C."/>
            <person name="Janbon G."/>
            <person name="Jones S.J."/>
            <person name="Koo H.L."/>
            <person name="Krzywinski M.I."/>
            <person name="Kwon-Chung J.K."/>
            <person name="Lengeler K.B."/>
            <person name="Maiti R."/>
            <person name="Marra M.A."/>
            <person name="Marra R.E."/>
            <person name="Mathewson C.A."/>
            <person name="Mitchell T.G."/>
            <person name="Pertea M."/>
            <person name="Riggs F.R."/>
            <person name="Salzberg S.L."/>
            <person name="Schein J.E."/>
            <person name="Shvartsbeyn A."/>
            <person name="Shin H."/>
            <person name="Shumway M."/>
            <person name="Specht C.A."/>
            <person name="Suh B.B."/>
            <person name="Tenney A."/>
            <person name="Utterback T.R."/>
            <person name="Wickes B.L."/>
            <person name="Wortman J.R."/>
            <person name="Wye N.H."/>
            <person name="Kronstad J.W."/>
            <person name="Lodge J.K."/>
            <person name="Heitman J."/>
            <person name="Davis R.W."/>
            <person name="Fraser C.M."/>
            <person name="Hyman R.W."/>
        </authorList>
    </citation>
    <scope>NUCLEOTIDE SEQUENCE [LARGE SCALE GENOMIC DNA]</scope>
    <source>
        <strain evidence="4">JEC21 / ATCC MYA-565</strain>
    </source>
</reference>
<dbReference type="PaxDb" id="214684-A0A0S2LHY9"/>
<dbReference type="SMART" id="SM00483">
    <property type="entry name" value="POLXc"/>
    <property type="match status" value="1"/>
</dbReference>
<dbReference type="AlphaFoldDB" id="A0A0S2LHY9"/>
<keyword evidence="1" id="KW-0808">Transferase</keyword>
<comment type="similarity">
    <text evidence="1">Belongs to the DNA polymerase type-X family.</text>
</comment>
<dbReference type="VEuPathDB" id="FungiDB:CNA04063"/>
<proteinExistence type="inferred from homology"/>
<dbReference type="InterPro" id="IPR002008">
    <property type="entry name" value="DNA_pol_X_beta-like"/>
</dbReference>
<dbReference type="GO" id="GO:0003677">
    <property type="term" value="F:DNA binding"/>
    <property type="evidence" value="ECO:0007669"/>
    <property type="project" value="UniProtKB-UniRule"/>
</dbReference>
<dbReference type="PRINTS" id="PR00869">
    <property type="entry name" value="DNAPOLX"/>
</dbReference>
<name>A0A0S2LHY9_CRYD1</name>
<dbReference type="InParanoid" id="A0A0S2LHY9"/>
<dbReference type="GO" id="GO:0046872">
    <property type="term" value="F:metal ion binding"/>
    <property type="evidence" value="ECO:0007669"/>
    <property type="project" value="UniProtKB-UniRule"/>
</dbReference>
<dbReference type="Gene3D" id="1.10.150.20">
    <property type="entry name" value="5' to 3' exonuclease, C-terminal subdomain"/>
    <property type="match status" value="1"/>
</dbReference>
<evidence type="ECO:0000313" key="3">
    <source>
        <dbReference type="EMBL" id="ALO60327.1"/>
    </source>
</evidence>
<dbReference type="PANTHER" id="PTHR11276">
    <property type="entry name" value="DNA POLYMERASE TYPE-X FAMILY MEMBER"/>
    <property type="match status" value="1"/>
</dbReference>
<dbReference type="InterPro" id="IPR043519">
    <property type="entry name" value="NT_sf"/>
</dbReference>
<dbReference type="GO" id="GO:0006303">
    <property type="term" value="P:double-strand break repair via nonhomologous end joining"/>
    <property type="evidence" value="ECO:0000318"/>
    <property type="project" value="GO_Central"/>
</dbReference>
<comment type="catalytic activity">
    <reaction evidence="1">
        <text>DNA(n) + a 2'-deoxyribonucleoside 5'-triphosphate = DNA(n+1) + diphosphate</text>
        <dbReference type="Rhea" id="RHEA:22508"/>
        <dbReference type="Rhea" id="RHEA-COMP:17339"/>
        <dbReference type="Rhea" id="RHEA-COMP:17340"/>
        <dbReference type="ChEBI" id="CHEBI:33019"/>
        <dbReference type="ChEBI" id="CHEBI:61560"/>
        <dbReference type="ChEBI" id="CHEBI:173112"/>
        <dbReference type="EC" id="2.7.7.7"/>
    </reaction>
</comment>
<dbReference type="InterPro" id="IPR022312">
    <property type="entry name" value="DNA_pol_X"/>
</dbReference>
<dbReference type="KEGG" id="cne:CNA04063"/>
<evidence type="ECO:0000259" key="2">
    <source>
        <dbReference type="SMART" id="SM00483"/>
    </source>
</evidence>
<organism evidence="3 4">
    <name type="scientific">Cryptococcus deneoformans (strain JEC21 / ATCC MYA-565)</name>
    <name type="common">Cryptococcus neoformans var. neoformans serotype D</name>
    <dbReference type="NCBI Taxonomy" id="214684"/>
    <lineage>
        <taxon>Eukaryota</taxon>
        <taxon>Fungi</taxon>
        <taxon>Dikarya</taxon>
        <taxon>Basidiomycota</taxon>
        <taxon>Agaricomycotina</taxon>
        <taxon>Tremellomycetes</taxon>
        <taxon>Tremellales</taxon>
        <taxon>Cryptococcaceae</taxon>
        <taxon>Cryptococcus</taxon>
        <taxon>Cryptococcus neoformans species complex</taxon>
    </lineage>
</organism>
<dbReference type="EMBL" id="AE017341">
    <property type="protein sequence ID" value="ALO60327.1"/>
    <property type="molecule type" value="Genomic_DNA"/>
</dbReference>
<dbReference type="STRING" id="214684.A0A0S2LHY9"/>
<dbReference type="EC" id="2.7.7.7" evidence="1"/>
<comment type="subcellular location">
    <subcellularLocation>
        <location evidence="1">Nucleus</location>
    </subcellularLocation>
</comment>
<feature type="domain" description="DNA-directed DNA polymerase X" evidence="2">
    <location>
        <begin position="127"/>
        <end position="421"/>
    </location>
</feature>
<keyword evidence="4" id="KW-1185">Reference proteome</keyword>
<protein>
    <recommendedName>
        <fullName evidence="1">DNA polymerase</fullName>
        <ecNumber evidence="1">2.7.7.7</ecNumber>
    </recommendedName>
</protein>
<keyword evidence="1" id="KW-0539">Nucleus</keyword>
<dbReference type="Pfam" id="PF14792">
    <property type="entry name" value="DNA_pol_B_palm"/>
    <property type="match status" value="1"/>
</dbReference>
<dbReference type="Proteomes" id="UP000002149">
    <property type="component" value="Chromosome 1"/>
</dbReference>
<evidence type="ECO:0000256" key="1">
    <source>
        <dbReference type="RuleBase" id="RU366014"/>
    </source>
</evidence>
<dbReference type="GO" id="GO:0006284">
    <property type="term" value="P:base-excision repair"/>
    <property type="evidence" value="ECO:0000318"/>
    <property type="project" value="GO_Central"/>
</dbReference>
<sequence length="421" mass="48090">MTDDGLKQLLIYKSYRGPQYIRTTVTRHYSITMLISRLIPRPTLGTIPMAIRSLPKTTFGPAWKFSQPIRMQSNRGPRIADVLENLNDLKKQHGPRYDELVVSTRALLNGLRDSQSLDQLIQDRPVNVDYRDVLRAVYSLAPNGESSEPCLKLNDLEKVIPPYSNAVVWFMIYDLVTKKFVPRLEALDDKWKAMVKFNRIHGFGKIRARAFAEEGIETLNDLMIAEGGRFSISGAQKLAIQYHEEMDVMIPRAEVEEFDGIIKDALRREDPKLNFAIMGSYRRGENLSSDIDVVVWHESYVKKEKEKKRARKADPNSLMSKIVAALVSANIISPANIFSQGERKVLALTQLPKANSLHRQIDLRLCPIESLPYMLLGNTGDGKLMKIMRWRAIQRGWVLNEYAMGERDGVSISHSKCRIYK</sequence>
<dbReference type="PRINTS" id="PR00870">
    <property type="entry name" value="DNAPOLXBETA"/>
</dbReference>
<dbReference type="InterPro" id="IPR028207">
    <property type="entry name" value="DNA_pol_B_palm_palm"/>
</dbReference>
<dbReference type="SUPFAM" id="SSF81301">
    <property type="entry name" value="Nucleotidyltransferase"/>
    <property type="match status" value="1"/>
</dbReference>
<dbReference type="OrthoDB" id="205514at2759"/>
<comment type="function">
    <text evidence="1">DNA polymerase that functions in several pathways of DNA repair. Involved in base excision repair (BER) responsible for repair of lesions that give rise to abasic (AP) sites in DNA. Also contributes to DNA double-strand break repair by non-homologous end joining and homologous recombination. Has both template-dependent and template-independent (terminal transferase) DNA polymerase activities. Has also a 5'-deoxyribose-5-phosphate lyase (dRP lyase) activity.</text>
</comment>